<evidence type="ECO:0000313" key="1">
    <source>
        <dbReference type="EMBL" id="ETO34903.1"/>
    </source>
</evidence>
<name>X6P9X0_RETFI</name>
<gene>
    <name evidence="1" type="ORF">RFI_02186</name>
</gene>
<comment type="caution">
    <text evidence="1">The sequence shown here is derived from an EMBL/GenBank/DDBJ whole genome shotgun (WGS) entry which is preliminary data.</text>
</comment>
<dbReference type="EMBL" id="ASPP01002161">
    <property type="protein sequence ID" value="ETO34903.1"/>
    <property type="molecule type" value="Genomic_DNA"/>
</dbReference>
<proteinExistence type="predicted"/>
<dbReference type="Proteomes" id="UP000023152">
    <property type="component" value="Unassembled WGS sequence"/>
</dbReference>
<dbReference type="AlphaFoldDB" id="X6P9X0"/>
<dbReference type="OrthoDB" id="2147437at2759"/>
<evidence type="ECO:0000313" key="2">
    <source>
        <dbReference type="Proteomes" id="UP000023152"/>
    </source>
</evidence>
<reference evidence="1 2" key="1">
    <citation type="journal article" date="2013" name="Curr. Biol.">
        <title>The Genome of the Foraminiferan Reticulomyxa filosa.</title>
        <authorList>
            <person name="Glockner G."/>
            <person name="Hulsmann N."/>
            <person name="Schleicher M."/>
            <person name="Noegel A.A."/>
            <person name="Eichinger L."/>
            <person name="Gallinger C."/>
            <person name="Pawlowski J."/>
            <person name="Sierra R."/>
            <person name="Euteneuer U."/>
            <person name="Pillet L."/>
            <person name="Moustafa A."/>
            <person name="Platzer M."/>
            <person name="Groth M."/>
            <person name="Szafranski K."/>
            <person name="Schliwa M."/>
        </authorList>
    </citation>
    <scope>NUCLEOTIDE SEQUENCE [LARGE SCALE GENOMIC DNA]</scope>
</reference>
<keyword evidence="2" id="KW-1185">Reference proteome</keyword>
<organism evidence="1 2">
    <name type="scientific">Reticulomyxa filosa</name>
    <dbReference type="NCBI Taxonomy" id="46433"/>
    <lineage>
        <taxon>Eukaryota</taxon>
        <taxon>Sar</taxon>
        <taxon>Rhizaria</taxon>
        <taxon>Retaria</taxon>
        <taxon>Foraminifera</taxon>
        <taxon>Monothalamids</taxon>
        <taxon>Reticulomyxidae</taxon>
        <taxon>Reticulomyxa</taxon>
    </lineage>
</organism>
<accession>X6P9X0</accession>
<sequence>MCIATNNIQNNEKSNDESVDSVCKLLCALCCFEEGRKLFDEHNQLQEQNRASTNKNEKKLLASKIANDPNWKTTTDTILSNVTRSQLSRIAIAMIGEATARECAIYVNKDQDTMWKYLKACLGIKPNSIVQPTPDELPEPMTIVHSEECDWEKARRHSARFFAYNYGKTNCTPHAIVACIGFMKAIYQFISDTSTSKDKNFTLWDILVCKDVTLQTQIVDYIFQQFSKRRISMKSFITKFLPDVDPVHVQIALYVQGLRYHTSQARREGLPELIHPVFVVKEMTINTRRYMYECLVKLKVNRIHQRISEAKKNSRHHRLILEQNEFRLSHGGMLLPKIFTQTEVNTLNLNRFVILFYSFSLCKYLLPFFEWNIVNRGKQDQLELLDNGLLKHHCCFEKCPLFLVNLSTSSDKILGTRHGLFRHLKYFLIPANIGYVRGIHNYAYRFVRNYKTKFGLVMWEVITKDESKRAPVLAMFLTQVCESTEFCDNHVIKHLSKISENWLHHIIFSFP</sequence>
<protein>
    <submittedName>
        <fullName evidence="1">Uncharacterized protein</fullName>
    </submittedName>
</protein>